<organism evidence="2 3">
    <name type="scientific">Mortierella polycephala</name>
    <dbReference type="NCBI Taxonomy" id="41804"/>
    <lineage>
        <taxon>Eukaryota</taxon>
        <taxon>Fungi</taxon>
        <taxon>Fungi incertae sedis</taxon>
        <taxon>Mucoromycota</taxon>
        <taxon>Mortierellomycotina</taxon>
        <taxon>Mortierellomycetes</taxon>
        <taxon>Mortierellales</taxon>
        <taxon>Mortierellaceae</taxon>
        <taxon>Mortierella</taxon>
    </lineage>
</organism>
<dbReference type="EMBL" id="JAAAJA010002130">
    <property type="protein sequence ID" value="KAG0243117.1"/>
    <property type="molecule type" value="Genomic_DNA"/>
</dbReference>
<comment type="caution">
    <text evidence="2">The sequence shown here is derived from an EMBL/GenBank/DDBJ whole genome shotgun (WGS) entry which is preliminary data.</text>
</comment>
<evidence type="ECO:0000313" key="3">
    <source>
        <dbReference type="Proteomes" id="UP000726737"/>
    </source>
</evidence>
<dbReference type="OrthoDB" id="2422708at2759"/>
<proteinExistence type="predicted"/>
<gene>
    <name evidence="2" type="ORF">BG011_003198</name>
</gene>
<sequence>MSGANFYKKPKSGEPHNLNLDFPRYPKNTLQNYTAPLVGPHPWPQNSGDDQKVDKLLAKYQEHCALLTKPLDTYAATIIGSNKYDNDHKESVRHFVQLYRSHLADFAHKIADDRNERYLHAKELRSASNDGRETLISSEELAEHVKETQLARSASSKPKSGQHNNNNNNNGKSYRGRGGNRNGRGAYNGWYGPQQYQQPPQTQQSYYPQQQGSFNPAFGQGYVDYNGNNGNNNGHQGGQYFPRGSRGRGRGKAQTTQ</sequence>
<feature type="region of interest" description="Disordered" evidence="1">
    <location>
        <begin position="145"/>
        <end position="257"/>
    </location>
</feature>
<keyword evidence="3" id="KW-1185">Reference proteome</keyword>
<protein>
    <submittedName>
        <fullName evidence="2">Uncharacterized protein</fullName>
    </submittedName>
</protein>
<name>A0A9P6PE29_9FUNG</name>
<dbReference type="AlphaFoldDB" id="A0A9P6PE29"/>
<feature type="compositionally biased region" description="Low complexity" evidence="1">
    <location>
        <begin position="164"/>
        <end position="173"/>
    </location>
</feature>
<dbReference type="Proteomes" id="UP000726737">
    <property type="component" value="Unassembled WGS sequence"/>
</dbReference>
<evidence type="ECO:0000313" key="2">
    <source>
        <dbReference type="EMBL" id="KAG0243117.1"/>
    </source>
</evidence>
<reference evidence="2" key="1">
    <citation type="journal article" date="2020" name="Fungal Divers.">
        <title>Resolving the Mortierellaceae phylogeny through synthesis of multi-gene phylogenetics and phylogenomics.</title>
        <authorList>
            <person name="Vandepol N."/>
            <person name="Liber J."/>
            <person name="Desiro A."/>
            <person name="Na H."/>
            <person name="Kennedy M."/>
            <person name="Barry K."/>
            <person name="Grigoriev I.V."/>
            <person name="Miller A.N."/>
            <person name="O'Donnell K."/>
            <person name="Stajich J.E."/>
            <person name="Bonito G."/>
        </authorList>
    </citation>
    <scope>NUCLEOTIDE SEQUENCE</scope>
    <source>
        <strain evidence="2">KOD948</strain>
    </source>
</reference>
<evidence type="ECO:0000256" key="1">
    <source>
        <dbReference type="SAM" id="MobiDB-lite"/>
    </source>
</evidence>
<feature type="compositionally biased region" description="Low complexity" evidence="1">
    <location>
        <begin position="183"/>
        <end position="240"/>
    </location>
</feature>
<accession>A0A9P6PE29</accession>
<feature type="region of interest" description="Disordered" evidence="1">
    <location>
        <begin position="1"/>
        <end position="22"/>
    </location>
</feature>
<feature type="compositionally biased region" description="Polar residues" evidence="1">
    <location>
        <begin position="150"/>
        <end position="163"/>
    </location>
</feature>